<evidence type="ECO:0000313" key="1">
    <source>
        <dbReference type="EMBL" id="TFK72567.1"/>
    </source>
</evidence>
<organism evidence="1 2">
    <name type="scientific">Pluteus cervinus</name>
    <dbReference type="NCBI Taxonomy" id="181527"/>
    <lineage>
        <taxon>Eukaryota</taxon>
        <taxon>Fungi</taxon>
        <taxon>Dikarya</taxon>
        <taxon>Basidiomycota</taxon>
        <taxon>Agaricomycotina</taxon>
        <taxon>Agaricomycetes</taxon>
        <taxon>Agaricomycetidae</taxon>
        <taxon>Agaricales</taxon>
        <taxon>Pluteineae</taxon>
        <taxon>Pluteaceae</taxon>
        <taxon>Pluteus</taxon>
    </lineage>
</organism>
<gene>
    <name evidence="1" type="ORF">BDN72DRAFT_836133</name>
</gene>
<dbReference type="Proteomes" id="UP000308600">
    <property type="component" value="Unassembled WGS sequence"/>
</dbReference>
<proteinExistence type="predicted"/>
<evidence type="ECO:0000313" key="2">
    <source>
        <dbReference type="Proteomes" id="UP000308600"/>
    </source>
</evidence>
<name>A0ACD3B4G7_9AGAR</name>
<protein>
    <submittedName>
        <fullName evidence="1">Uncharacterized protein</fullName>
    </submittedName>
</protein>
<accession>A0ACD3B4G7</accession>
<reference evidence="1 2" key="1">
    <citation type="journal article" date="2019" name="Nat. Ecol. Evol.">
        <title>Megaphylogeny resolves global patterns of mushroom evolution.</title>
        <authorList>
            <person name="Varga T."/>
            <person name="Krizsan K."/>
            <person name="Foldi C."/>
            <person name="Dima B."/>
            <person name="Sanchez-Garcia M."/>
            <person name="Sanchez-Ramirez S."/>
            <person name="Szollosi G.J."/>
            <person name="Szarkandi J.G."/>
            <person name="Papp V."/>
            <person name="Albert L."/>
            <person name="Andreopoulos W."/>
            <person name="Angelini C."/>
            <person name="Antonin V."/>
            <person name="Barry K.W."/>
            <person name="Bougher N.L."/>
            <person name="Buchanan P."/>
            <person name="Buyck B."/>
            <person name="Bense V."/>
            <person name="Catcheside P."/>
            <person name="Chovatia M."/>
            <person name="Cooper J."/>
            <person name="Damon W."/>
            <person name="Desjardin D."/>
            <person name="Finy P."/>
            <person name="Geml J."/>
            <person name="Haridas S."/>
            <person name="Hughes K."/>
            <person name="Justo A."/>
            <person name="Karasinski D."/>
            <person name="Kautmanova I."/>
            <person name="Kiss B."/>
            <person name="Kocsube S."/>
            <person name="Kotiranta H."/>
            <person name="LaButti K.M."/>
            <person name="Lechner B.E."/>
            <person name="Liimatainen K."/>
            <person name="Lipzen A."/>
            <person name="Lukacs Z."/>
            <person name="Mihaltcheva S."/>
            <person name="Morgado L.N."/>
            <person name="Niskanen T."/>
            <person name="Noordeloos M.E."/>
            <person name="Ohm R.A."/>
            <person name="Ortiz-Santana B."/>
            <person name="Ovrebo C."/>
            <person name="Racz N."/>
            <person name="Riley R."/>
            <person name="Savchenko A."/>
            <person name="Shiryaev A."/>
            <person name="Soop K."/>
            <person name="Spirin V."/>
            <person name="Szebenyi C."/>
            <person name="Tomsovsky M."/>
            <person name="Tulloss R.E."/>
            <person name="Uehling J."/>
            <person name="Grigoriev I.V."/>
            <person name="Vagvolgyi C."/>
            <person name="Papp T."/>
            <person name="Martin F.M."/>
            <person name="Miettinen O."/>
            <person name="Hibbett D.S."/>
            <person name="Nagy L.G."/>
        </authorList>
    </citation>
    <scope>NUCLEOTIDE SEQUENCE [LARGE SCALE GENOMIC DNA]</scope>
    <source>
        <strain evidence="1 2">NL-1719</strain>
    </source>
</reference>
<keyword evidence="2" id="KW-1185">Reference proteome</keyword>
<dbReference type="EMBL" id="ML208284">
    <property type="protein sequence ID" value="TFK72567.1"/>
    <property type="molecule type" value="Genomic_DNA"/>
</dbReference>
<sequence>MDNDRSVLSVGEHCSLSSCNVQDFLPILCYCQRYYCRDHITPDEHQCPTLQFTLAETPNEPTTTPSPRCSLENCHKKVLTTFFAAQGSNVIGSPILCTGCNTSFCVKHRHPKSHVCPGENPTKQQSEESKAFQAVLAKNSPSTKAPSRPRPKSKVPTDPIKLEQYKKIELIKMRHRALPGDPKQTSLSLDQRIHVKFGEDPTPKVFWFSKIIIVGRVLDLLSSTSEMVNRDVPFGLYSVDEGDESRRQLLKNSEPLSAQIGDGARLQIHPTT</sequence>